<evidence type="ECO:0000313" key="2">
    <source>
        <dbReference type="Proteomes" id="UP001139981"/>
    </source>
</evidence>
<comment type="caution">
    <text evidence="1">The sequence shown here is derived from an EMBL/GenBank/DDBJ whole genome shotgun (WGS) entry which is preliminary data.</text>
</comment>
<protein>
    <submittedName>
        <fullName evidence="1">Uncharacterized protein</fullName>
    </submittedName>
</protein>
<proteinExistence type="predicted"/>
<accession>A0ACC1LTZ9</accession>
<reference evidence="1" key="1">
    <citation type="submission" date="2022-07" db="EMBL/GenBank/DDBJ databases">
        <title>Phylogenomic reconstructions and comparative analyses of Kickxellomycotina fungi.</title>
        <authorList>
            <person name="Reynolds N.K."/>
            <person name="Stajich J.E."/>
            <person name="Barry K."/>
            <person name="Grigoriev I.V."/>
            <person name="Crous P."/>
            <person name="Smith M.E."/>
        </authorList>
    </citation>
    <scope>NUCLEOTIDE SEQUENCE</scope>
    <source>
        <strain evidence="1">CBS 190363</strain>
    </source>
</reference>
<evidence type="ECO:0000313" key="1">
    <source>
        <dbReference type="EMBL" id="KAJ2878470.1"/>
    </source>
</evidence>
<name>A0ACC1LTZ9_9FUNG</name>
<dbReference type="Proteomes" id="UP001139981">
    <property type="component" value="Unassembled WGS sequence"/>
</dbReference>
<keyword evidence="2" id="KW-1185">Reference proteome</keyword>
<organism evidence="1 2">
    <name type="scientific">Coemansia aciculifera</name>
    <dbReference type="NCBI Taxonomy" id="417176"/>
    <lineage>
        <taxon>Eukaryota</taxon>
        <taxon>Fungi</taxon>
        <taxon>Fungi incertae sedis</taxon>
        <taxon>Zoopagomycota</taxon>
        <taxon>Kickxellomycotina</taxon>
        <taxon>Kickxellomycetes</taxon>
        <taxon>Kickxellales</taxon>
        <taxon>Kickxellaceae</taxon>
        <taxon>Coemansia</taxon>
    </lineage>
</organism>
<gene>
    <name evidence="1" type="ORF">IWW38_006312</name>
</gene>
<dbReference type="EMBL" id="JANBVB010003532">
    <property type="protein sequence ID" value="KAJ2878470.1"/>
    <property type="molecule type" value="Genomic_DNA"/>
</dbReference>
<sequence length="173" mass="19197">MQAFLETVSELKAPDRRAFLYSDLGRQKLDNPDGFAEAIAFWTRLLAQAMQERLLSTSTFTIDTHNLASRLVFRGDTPMGLDAVLAELLASGRLCGADDYFARPLQRWASWLARLVVSKSYPLRVVDTVAVRDAAARILAAHAARVQCPLTDNVMSLGDFCQTFGMTKFDAHV</sequence>
<feature type="non-terminal residue" evidence="1">
    <location>
        <position position="173"/>
    </location>
</feature>